<keyword evidence="2" id="KW-1185">Reference proteome</keyword>
<gene>
    <name evidence="1" type="ORF">PUN28_008248</name>
</gene>
<dbReference type="AlphaFoldDB" id="A0AAW2G2Z6"/>
<dbReference type="EMBL" id="JADYXP020000007">
    <property type="protein sequence ID" value="KAL0120421.1"/>
    <property type="molecule type" value="Genomic_DNA"/>
</dbReference>
<evidence type="ECO:0000313" key="1">
    <source>
        <dbReference type="EMBL" id="KAL0120421.1"/>
    </source>
</evidence>
<reference evidence="1 2" key="1">
    <citation type="submission" date="2023-03" db="EMBL/GenBank/DDBJ databases">
        <title>High recombination rates correlate with genetic variation in Cardiocondyla obscurior ants.</title>
        <authorList>
            <person name="Errbii M."/>
        </authorList>
    </citation>
    <scope>NUCLEOTIDE SEQUENCE [LARGE SCALE GENOMIC DNA]</scope>
    <source>
        <strain evidence="1">Alpha-2009</strain>
        <tissue evidence="1">Whole body</tissue>
    </source>
</reference>
<sequence>MPPKKILKKKLYKISEISSDLSALLSLDDIHYNFDDLQPHLPHASNIQHADTEQNIVEDVLKRFDNDNDDSLTKFLQEWKFINERMKEYLIEIIHLNYEKEDIHRDKLKNRLSRKAAICRPCRTHKFPRITNRAVRAVSDAQVSRSRVGGAAT</sequence>
<name>A0AAW2G2Z6_9HYME</name>
<evidence type="ECO:0000313" key="2">
    <source>
        <dbReference type="Proteomes" id="UP001430953"/>
    </source>
</evidence>
<comment type="caution">
    <text evidence="1">The sequence shown here is derived from an EMBL/GenBank/DDBJ whole genome shotgun (WGS) entry which is preliminary data.</text>
</comment>
<organism evidence="1 2">
    <name type="scientific">Cardiocondyla obscurior</name>
    <dbReference type="NCBI Taxonomy" id="286306"/>
    <lineage>
        <taxon>Eukaryota</taxon>
        <taxon>Metazoa</taxon>
        <taxon>Ecdysozoa</taxon>
        <taxon>Arthropoda</taxon>
        <taxon>Hexapoda</taxon>
        <taxon>Insecta</taxon>
        <taxon>Pterygota</taxon>
        <taxon>Neoptera</taxon>
        <taxon>Endopterygota</taxon>
        <taxon>Hymenoptera</taxon>
        <taxon>Apocrita</taxon>
        <taxon>Aculeata</taxon>
        <taxon>Formicoidea</taxon>
        <taxon>Formicidae</taxon>
        <taxon>Myrmicinae</taxon>
        <taxon>Cardiocondyla</taxon>
    </lineage>
</organism>
<dbReference type="Proteomes" id="UP001430953">
    <property type="component" value="Unassembled WGS sequence"/>
</dbReference>
<proteinExistence type="predicted"/>
<protein>
    <submittedName>
        <fullName evidence="1">Uncharacterized protein</fullName>
    </submittedName>
</protein>
<accession>A0AAW2G2Z6</accession>